<gene>
    <name evidence="1" type="ORF">BHE90_009002</name>
</gene>
<dbReference type="Proteomes" id="UP000287124">
    <property type="component" value="Unassembled WGS sequence"/>
</dbReference>
<name>A0A430LLD7_9HYPO</name>
<dbReference type="EMBL" id="MIKF01000150">
    <property type="protein sequence ID" value="RTE76528.1"/>
    <property type="molecule type" value="Genomic_DNA"/>
</dbReference>
<reference evidence="1 2" key="1">
    <citation type="submission" date="2017-06" db="EMBL/GenBank/DDBJ databases">
        <title>Comparative genomic analysis of Ambrosia Fusariam Clade fungi.</title>
        <authorList>
            <person name="Stajich J.E."/>
            <person name="Carrillo J."/>
            <person name="Kijimoto T."/>
            <person name="Eskalen A."/>
            <person name="O'Donnell K."/>
            <person name="Kasson M."/>
        </authorList>
    </citation>
    <scope>NUCLEOTIDE SEQUENCE [LARGE SCALE GENOMIC DNA]</scope>
    <source>
        <strain evidence="1 2">UCR1854</strain>
    </source>
</reference>
<protein>
    <recommendedName>
        <fullName evidence="3">F-box domain-containing protein</fullName>
    </recommendedName>
</protein>
<sequence>MSQVATMDSLPLEILNRIVLHLKAEWRLDHNSRHVYWRIPRTPLATYATISRKWRSIVEPFTFGGLVLSQMRLEVAEAYNYLTPARLAHLRHVTFDIQFPAHDLHVSTNPEDYDDQIVFNKAIRQMLGVLSRVPRRDTPLITLTLLAGPSREHCIPWVGYREEEEDKVFSGKLRKTYLELPSDWDRNIQDVSEIFLFRVNLESHALVFAPASINMIASKMTRLKKVEWCLCDGEKINNELRIRQRTEFAYTLKLLPRSIENFRLEYIRKPPTDRTFQPQSIMPPDATSDILSRELHYFSQRDNLKEFSLDASVDSSILWPESQDPGSESSTWPNLLWFHIELNGVLPSGEWIQMPDPEAEEEEFNGNWDWDDDPHSEIPGDEYEKWSDCVHNPIHFERFALATARAASRMPKIRGLYVTYHDMAEMGIGFVTSFLEESCCLEFTRQPPREPSEEVLDAWRKAVDFHGMEWNVHIACWGDAYYFYDL</sequence>
<proteinExistence type="predicted"/>
<comment type="caution">
    <text evidence="1">The sequence shown here is derived from an EMBL/GenBank/DDBJ whole genome shotgun (WGS) entry which is preliminary data.</text>
</comment>
<evidence type="ECO:0000313" key="2">
    <source>
        <dbReference type="Proteomes" id="UP000287124"/>
    </source>
</evidence>
<dbReference type="AlphaFoldDB" id="A0A430LLD7"/>
<organism evidence="1 2">
    <name type="scientific">Fusarium euwallaceae</name>
    <dbReference type="NCBI Taxonomy" id="1147111"/>
    <lineage>
        <taxon>Eukaryota</taxon>
        <taxon>Fungi</taxon>
        <taxon>Dikarya</taxon>
        <taxon>Ascomycota</taxon>
        <taxon>Pezizomycotina</taxon>
        <taxon>Sordariomycetes</taxon>
        <taxon>Hypocreomycetidae</taxon>
        <taxon>Hypocreales</taxon>
        <taxon>Nectriaceae</taxon>
        <taxon>Fusarium</taxon>
        <taxon>Fusarium solani species complex</taxon>
    </lineage>
</organism>
<evidence type="ECO:0000313" key="1">
    <source>
        <dbReference type="EMBL" id="RTE76528.1"/>
    </source>
</evidence>
<accession>A0A430LLD7</accession>
<evidence type="ECO:0008006" key="3">
    <source>
        <dbReference type="Google" id="ProtNLM"/>
    </source>
</evidence>
<keyword evidence="2" id="KW-1185">Reference proteome</keyword>